<evidence type="ECO:0000256" key="1">
    <source>
        <dbReference type="SAM" id="SignalP"/>
    </source>
</evidence>
<name>A0A2W2BEX4_9HYPH</name>
<feature type="chain" id="PRO_5015904686" evidence="1">
    <location>
        <begin position="40"/>
        <end position="155"/>
    </location>
</feature>
<accession>A0A2W2BEX4</accession>
<keyword evidence="1" id="KW-0732">Signal</keyword>
<evidence type="ECO:0000313" key="3">
    <source>
        <dbReference type="Proteomes" id="UP000248795"/>
    </source>
</evidence>
<reference evidence="3" key="1">
    <citation type="submission" date="2018-06" db="EMBL/GenBank/DDBJ databases">
        <title>Aestuariibacter litoralis strain KCTC 52945T.</title>
        <authorList>
            <person name="Li X."/>
            <person name="Salam N."/>
            <person name="Li J.-L."/>
            <person name="Chen Y.-M."/>
            <person name="Yang Z.-W."/>
            <person name="Zhang L.-Y."/>
            <person name="Han M.-X."/>
            <person name="Xiao M."/>
            <person name="Li W.-J."/>
        </authorList>
    </citation>
    <scope>NUCLEOTIDE SEQUENCE [LARGE SCALE GENOMIC DNA]</scope>
    <source>
        <strain evidence="3">KCTC 52945</strain>
    </source>
</reference>
<keyword evidence="3" id="KW-1185">Reference proteome</keyword>
<dbReference type="AlphaFoldDB" id="A0A2W2BEX4"/>
<evidence type="ECO:0000313" key="2">
    <source>
        <dbReference type="EMBL" id="PZF78758.1"/>
    </source>
</evidence>
<gene>
    <name evidence="2" type="ORF">DK847_02865</name>
</gene>
<protein>
    <submittedName>
        <fullName evidence="2">Uncharacterized protein</fullName>
    </submittedName>
</protein>
<comment type="caution">
    <text evidence="2">The sequence shown here is derived from an EMBL/GenBank/DDBJ whole genome shotgun (WGS) entry which is preliminary data.</text>
</comment>
<proteinExistence type="predicted"/>
<organism evidence="2 3">
    <name type="scientific">Aestuariivirga litoralis</name>
    <dbReference type="NCBI Taxonomy" id="2650924"/>
    <lineage>
        <taxon>Bacteria</taxon>
        <taxon>Pseudomonadati</taxon>
        <taxon>Pseudomonadota</taxon>
        <taxon>Alphaproteobacteria</taxon>
        <taxon>Hyphomicrobiales</taxon>
        <taxon>Aestuariivirgaceae</taxon>
        <taxon>Aestuariivirga</taxon>
    </lineage>
</organism>
<dbReference type="Proteomes" id="UP000248795">
    <property type="component" value="Unassembled WGS sequence"/>
</dbReference>
<feature type="signal peptide" evidence="1">
    <location>
        <begin position="1"/>
        <end position="39"/>
    </location>
</feature>
<dbReference type="EMBL" id="QKVK01000001">
    <property type="protein sequence ID" value="PZF78758.1"/>
    <property type="molecule type" value="Genomic_DNA"/>
</dbReference>
<sequence length="155" mass="16657">MSGIALRSTTMKALSIKTLFAAGALAAALAVIPGTEAHADVDVGLAIYPPVAPLHVGGYGGGYGDGYDGGYEGGYNGGYSGGYYGGWNRPPAPPAYGGWVSCRDGRRILWRSGYRNVEVESCRRGFYRYTAWRNGKQYLMAVDRGGDVSRLRRIY</sequence>